<evidence type="ECO:0000256" key="1">
    <source>
        <dbReference type="SAM" id="MobiDB-lite"/>
    </source>
</evidence>
<gene>
    <name evidence="3" type="ORF">D9V32_01095</name>
</gene>
<dbReference type="Proteomes" id="UP000272503">
    <property type="component" value="Unassembled WGS sequence"/>
</dbReference>
<dbReference type="InterPro" id="IPR050309">
    <property type="entry name" value="Type-B_Carboxylest/Lipase"/>
</dbReference>
<dbReference type="InterPro" id="IPR029058">
    <property type="entry name" value="AB_hydrolase_fold"/>
</dbReference>
<comment type="caution">
    <text evidence="3">The sequence shown here is derived from an EMBL/GenBank/DDBJ whole genome shotgun (WGS) entry which is preliminary data.</text>
</comment>
<reference evidence="3 4" key="1">
    <citation type="submission" date="2018-10" db="EMBL/GenBank/DDBJ databases">
        <authorList>
            <person name="Li J."/>
        </authorList>
    </citation>
    <scope>NUCLEOTIDE SEQUENCE [LARGE SCALE GENOMIC DNA]</scope>
    <source>
        <strain evidence="3 4">IF 016277</strain>
    </source>
</reference>
<accession>A0A3L7ACK6</accession>
<evidence type="ECO:0000313" key="4">
    <source>
        <dbReference type="Proteomes" id="UP000272503"/>
    </source>
</evidence>
<sequence length="442" mass="47508">MTLTFHPPCGPIIAHLDRGVIRAHGVRYASAERFERPRVAPDHTEPFDAETRAPACPQNPTPTLDEVLGADFSSIPRDEDCLRLSVTAPIDLGPDERVPVMVWVHGGSYVTGCGDIAIMDPRPLVAEQRVIAVTITYRLGLFGFLGNPTEDPARPANLGLRDLVLAFRWVARNIEAFGGDPTRVTAFGQSAGADAIAHLMALPEAPELFSRAIIQSAPLGIRGGREVMSRAMFDAATGITPDTPVPEVLEAQARVSAIGATFGLNGAMPFGCQYGLDPLPPEEWIESAWDRTAARIPVLIGHTAEETRLFIPAIPRLARAVGTPVVGPVLGRVAVSSLTRKVYGASSREFAKRHVRAGGQAHHYVIDWAAAGNPFGSAHTIDLPLLFGDEETWAAATLLTGATWSEIDTAARLVRGVWAAFARGEDLGDRAEIPHTLRYARV</sequence>
<feature type="compositionally biased region" description="Basic and acidic residues" evidence="1">
    <location>
        <begin position="40"/>
        <end position="51"/>
    </location>
</feature>
<keyword evidence="4" id="KW-1185">Reference proteome</keyword>
<dbReference type="EMBL" id="RCUX01000001">
    <property type="protein sequence ID" value="RLP77957.1"/>
    <property type="molecule type" value="Genomic_DNA"/>
</dbReference>
<name>A0A3L7ACK6_9MICO</name>
<dbReference type="RefSeq" id="WP_121647050.1">
    <property type="nucleotide sequence ID" value="NZ_RCUX01000001.1"/>
</dbReference>
<dbReference type="SUPFAM" id="SSF53474">
    <property type="entry name" value="alpha/beta-Hydrolases"/>
    <property type="match status" value="1"/>
</dbReference>
<dbReference type="Pfam" id="PF00135">
    <property type="entry name" value="COesterase"/>
    <property type="match status" value="1"/>
</dbReference>
<proteinExistence type="predicted"/>
<organism evidence="3 4">
    <name type="scientific">Mycetocola tolaasinivorans</name>
    <dbReference type="NCBI Taxonomy" id="76635"/>
    <lineage>
        <taxon>Bacteria</taxon>
        <taxon>Bacillati</taxon>
        <taxon>Actinomycetota</taxon>
        <taxon>Actinomycetes</taxon>
        <taxon>Micrococcales</taxon>
        <taxon>Microbacteriaceae</taxon>
        <taxon>Mycetocola</taxon>
    </lineage>
</organism>
<dbReference type="Gene3D" id="3.40.50.1820">
    <property type="entry name" value="alpha/beta hydrolase"/>
    <property type="match status" value="1"/>
</dbReference>
<dbReference type="PANTHER" id="PTHR11559">
    <property type="entry name" value="CARBOXYLESTERASE"/>
    <property type="match status" value="1"/>
</dbReference>
<dbReference type="OrthoDB" id="3199405at2"/>
<protein>
    <submittedName>
        <fullName evidence="3">Carboxylesterase/lipase family protein</fullName>
    </submittedName>
</protein>
<feature type="region of interest" description="Disordered" evidence="1">
    <location>
        <begin position="40"/>
        <end position="60"/>
    </location>
</feature>
<evidence type="ECO:0000313" key="3">
    <source>
        <dbReference type="EMBL" id="RLP77957.1"/>
    </source>
</evidence>
<dbReference type="InterPro" id="IPR002018">
    <property type="entry name" value="CarbesteraseB"/>
</dbReference>
<evidence type="ECO:0000259" key="2">
    <source>
        <dbReference type="Pfam" id="PF00135"/>
    </source>
</evidence>
<dbReference type="AlphaFoldDB" id="A0A3L7ACK6"/>
<feature type="domain" description="Carboxylesterase type B" evidence="2">
    <location>
        <begin position="24"/>
        <end position="314"/>
    </location>
</feature>